<proteinExistence type="predicted"/>
<dbReference type="Proteomes" id="UP000294862">
    <property type="component" value="Unassembled WGS sequence"/>
</dbReference>
<dbReference type="AlphaFoldDB" id="A0A4R2IB72"/>
<keyword evidence="3" id="KW-1185">Reference proteome</keyword>
<evidence type="ECO:0000259" key="1">
    <source>
        <dbReference type="Pfam" id="PF01370"/>
    </source>
</evidence>
<dbReference type="InterPro" id="IPR001509">
    <property type="entry name" value="Epimerase_deHydtase"/>
</dbReference>
<gene>
    <name evidence="2" type="ORF">EV148_103276</name>
</gene>
<dbReference type="InterPro" id="IPR050177">
    <property type="entry name" value="Lipid_A_modif_metabolic_enz"/>
</dbReference>
<sequence>MAVALVLGASGAIGRFLLPRLVAAGDDVLALSRVARGSSSPRLHWLHGDLEQSLPALPALDVLYSCGPLDAFARWYARAPVRAARVVAIGSMSIDSKQASADPHERDLATRLHEAEGTLAATARARGAACTVLRPTLVYGAGVDRSLTPLVRRAQRWRVFPRVAGARGLRQPVHADDLAAACVAVASRPRCADRTYALGGGERLPFATMLERVRTSLPFRTVPVPMPLPLLRATIALARVAGSARLSPALVDRLGSDLVADDGPARADFGYAPRPFRPDAACWHDVVPFSGD</sequence>
<reference evidence="2 3" key="1">
    <citation type="journal article" date="2015" name="Stand. Genomic Sci.">
        <title>Genomic Encyclopedia of Bacterial and Archaeal Type Strains, Phase III: the genomes of soil and plant-associated and newly described type strains.</title>
        <authorList>
            <person name="Whitman W.B."/>
            <person name="Woyke T."/>
            <person name="Klenk H.P."/>
            <person name="Zhou Y."/>
            <person name="Lilburn T.G."/>
            <person name="Beck B.J."/>
            <person name="De Vos P."/>
            <person name="Vandamme P."/>
            <person name="Eisen J.A."/>
            <person name="Garrity G."/>
            <person name="Hugenholtz P."/>
            <person name="Kyrpides N.C."/>
        </authorList>
    </citation>
    <scope>NUCLEOTIDE SEQUENCE [LARGE SCALE GENOMIC DNA]</scope>
    <source>
        <strain evidence="2 3">A3</strain>
    </source>
</reference>
<dbReference type="EMBL" id="SLWQ01000003">
    <property type="protein sequence ID" value="TCO41356.1"/>
    <property type="molecule type" value="Genomic_DNA"/>
</dbReference>
<dbReference type="PANTHER" id="PTHR43245">
    <property type="entry name" value="BIFUNCTIONAL POLYMYXIN RESISTANCE PROTEIN ARNA"/>
    <property type="match status" value="1"/>
</dbReference>
<name>A0A4R2IB72_9GAMM</name>
<organism evidence="2 3">
    <name type="scientific">Dokdonella fugitiva</name>
    <dbReference type="NCBI Taxonomy" id="328517"/>
    <lineage>
        <taxon>Bacteria</taxon>
        <taxon>Pseudomonadati</taxon>
        <taxon>Pseudomonadota</taxon>
        <taxon>Gammaproteobacteria</taxon>
        <taxon>Lysobacterales</taxon>
        <taxon>Rhodanobacteraceae</taxon>
        <taxon>Dokdonella</taxon>
    </lineage>
</organism>
<feature type="domain" description="NAD-dependent epimerase/dehydratase" evidence="1">
    <location>
        <begin position="115"/>
        <end position="192"/>
    </location>
</feature>
<dbReference type="RefSeq" id="WP_131996329.1">
    <property type="nucleotide sequence ID" value="NZ_JACGXM010000004.1"/>
</dbReference>
<comment type="caution">
    <text evidence="2">The sequence shown here is derived from an EMBL/GenBank/DDBJ whole genome shotgun (WGS) entry which is preliminary data.</text>
</comment>
<evidence type="ECO:0000313" key="3">
    <source>
        <dbReference type="Proteomes" id="UP000294862"/>
    </source>
</evidence>
<dbReference type="OrthoDB" id="5565437at2"/>
<dbReference type="Gene3D" id="3.40.50.720">
    <property type="entry name" value="NAD(P)-binding Rossmann-like Domain"/>
    <property type="match status" value="1"/>
</dbReference>
<evidence type="ECO:0000313" key="2">
    <source>
        <dbReference type="EMBL" id="TCO41356.1"/>
    </source>
</evidence>
<dbReference type="Pfam" id="PF01370">
    <property type="entry name" value="Epimerase"/>
    <property type="match status" value="1"/>
</dbReference>
<dbReference type="InterPro" id="IPR036291">
    <property type="entry name" value="NAD(P)-bd_dom_sf"/>
</dbReference>
<accession>A0A4R2IB72</accession>
<protein>
    <submittedName>
        <fullName evidence="2">Nucleoside-diphosphate-sugar epimerase</fullName>
    </submittedName>
</protein>
<dbReference type="SUPFAM" id="SSF51735">
    <property type="entry name" value="NAD(P)-binding Rossmann-fold domains"/>
    <property type="match status" value="1"/>
</dbReference>
<dbReference type="PANTHER" id="PTHR43245:SF51">
    <property type="entry name" value="SHORT CHAIN DEHYDROGENASE_REDUCTASE FAMILY 42E, MEMBER 2"/>
    <property type="match status" value="1"/>
</dbReference>